<sequence>MEITLIEQLEERLRQAMLKNDVSALEELIADDLVFTTHTGELIDKQTDLEAHRSDTQKLVLLNGQQQQVKVYGNTAVVTVKMEVAGTFEGKAFVGIYRYTRVWAKSQPQGNWQVVAGHVSQVGD</sequence>
<gene>
    <name evidence="2" type="ORF">I8752_04680</name>
</gene>
<comment type="caution">
    <text evidence="2">The sequence shown here is derived from an EMBL/GenBank/DDBJ whole genome shotgun (WGS) entry which is preliminary data.</text>
</comment>
<dbReference type="Pfam" id="PF14534">
    <property type="entry name" value="DUF4440"/>
    <property type="match status" value="1"/>
</dbReference>
<reference evidence="2 3" key="1">
    <citation type="journal article" date="2021" name="Int. J. Syst. Evol. Microbiol.">
        <title>Amazonocrinis nigriterrae gen. nov., sp. nov., Atlanticothrix silvestris gen. nov., sp. nov. and Dendronalium phyllosphericum gen. nov., sp. nov., nostocacean cyanobacteria from Brazilian environments.</title>
        <authorList>
            <person name="Alvarenga D.O."/>
            <person name="Andreote A.P.D."/>
            <person name="Branco L.H.Z."/>
            <person name="Delbaje E."/>
            <person name="Cruz R.B."/>
            <person name="Varani A.M."/>
            <person name="Fiore M.F."/>
        </authorList>
    </citation>
    <scope>NUCLEOTIDE SEQUENCE [LARGE SCALE GENOMIC DNA]</scope>
    <source>
        <strain evidence="2 3">CENA369</strain>
    </source>
</reference>
<name>A0A8J7HY18_9NOST</name>
<dbReference type="InterPro" id="IPR027843">
    <property type="entry name" value="DUF4440"/>
</dbReference>
<dbReference type="Gene3D" id="3.10.450.50">
    <property type="match status" value="1"/>
</dbReference>
<evidence type="ECO:0000259" key="1">
    <source>
        <dbReference type="Pfam" id="PF14534"/>
    </source>
</evidence>
<evidence type="ECO:0000313" key="3">
    <source>
        <dbReference type="Proteomes" id="UP000662314"/>
    </source>
</evidence>
<dbReference type="AlphaFoldDB" id="A0A8J7HY18"/>
<proteinExistence type="predicted"/>
<keyword evidence="3" id="KW-1185">Reference proteome</keyword>
<accession>A0A8J7HY18</accession>
<organism evidence="2 3">
    <name type="scientific">Dendronalium phyllosphericum CENA369</name>
    <dbReference type="NCBI Taxonomy" id="1725256"/>
    <lineage>
        <taxon>Bacteria</taxon>
        <taxon>Bacillati</taxon>
        <taxon>Cyanobacteriota</taxon>
        <taxon>Cyanophyceae</taxon>
        <taxon>Nostocales</taxon>
        <taxon>Nostocaceae</taxon>
        <taxon>Dendronalium</taxon>
        <taxon>Dendronalium phyllosphericum</taxon>
    </lineage>
</organism>
<dbReference type="Proteomes" id="UP000662314">
    <property type="component" value="Unassembled WGS sequence"/>
</dbReference>
<dbReference type="SUPFAM" id="SSF54427">
    <property type="entry name" value="NTF2-like"/>
    <property type="match status" value="1"/>
</dbReference>
<dbReference type="EMBL" id="JAECZA010000012">
    <property type="protein sequence ID" value="MBH8572339.1"/>
    <property type="molecule type" value="Genomic_DNA"/>
</dbReference>
<dbReference type="InterPro" id="IPR032710">
    <property type="entry name" value="NTF2-like_dom_sf"/>
</dbReference>
<protein>
    <submittedName>
        <fullName evidence="2">Nuclear transport factor 2 family protein</fullName>
    </submittedName>
</protein>
<dbReference type="RefSeq" id="WP_214431166.1">
    <property type="nucleotide sequence ID" value="NZ_CAWPUQ010000024.1"/>
</dbReference>
<evidence type="ECO:0000313" key="2">
    <source>
        <dbReference type="EMBL" id="MBH8572339.1"/>
    </source>
</evidence>
<feature type="domain" description="DUF4440" evidence="1">
    <location>
        <begin position="6"/>
        <end position="114"/>
    </location>
</feature>